<name>A0ABU0HTT9_9HYPH</name>
<dbReference type="InterPro" id="IPR052553">
    <property type="entry name" value="CbiG_hydrolase"/>
</dbReference>
<evidence type="ECO:0000259" key="1">
    <source>
        <dbReference type="Pfam" id="PF01890"/>
    </source>
</evidence>
<keyword evidence="3" id="KW-1185">Reference proteome</keyword>
<reference evidence="2 3" key="1">
    <citation type="submission" date="2023-07" db="EMBL/GenBank/DDBJ databases">
        <title>Genomic Encyclopedia of Type Strains, Phase IV (KMG-IV): sequencing the most valuable type-strain genomes for metagenomic binning, comparative biology and taxonomic classification.</title>
        <authorList>
            <person name="Goeker M."/>
        </authorList>
    </citation>
    <scope>NUCLEOTIDE SEQUENCE [LARGE SCALE GENOMIC DNA]</scope>
    <source>
        <strain evidence="2 3">DSM 19013</strain>
    </source>
</reference>
<dbReference type="SUPFAM" id="SSF159664">
    <property type="entry name" value="CobE/GbiG C-terminal domain-like"/>
    <property type="match status" value="1"/>
</dbReference>
<dbReference type="InterPro" id="IPR036518">
    <property type="entry name" value="CobE/GbiG_C_sf"/>
</dbReference>
<dbReference type="EC" id="3.7.1.12" evidence="2"/>
<dbReference type="PANTHER" id="PTHR37477">
    <property type="entry name" value="COBALT-PRECORRIN-5A HYDROLASE"/>
    <property type="match status" value="1"/>
</dbReference>
<dbReference type="Pfam" id="PF01890">
    <property type="entry name" value="CbiG_C"/>
    <property type="match status" value="1"/>
</dbReference>
<feature type="domain" description="CobE/GbiG C-terminal" evidence="1">
    <location>
        <begin position="14"/>
        <end position="134"/>
    </location>
</feature>
<dbReference type="Proteomes" id="UP001231124">
    <property type="component" value="Unassembled WGS sequence"/>
</dbReference>
<evidence type="ECO:0000313" key="3">
    <source>
        <dbReference type="Proteomes" id="UP001231124"/>
    </source>
</evidence>
<dbReference type="GO" id="GO:0043779">
    <property type="term" value="F:cobalt-precorrin-5A acetaldehyde-lyase activity"/>
    <property type="evidence" value="ECO:0007669"/>
    <property type="project" value="UniProtKB-EC"/>
</dbReference>
<keyword evidence="2" id="KW-0378">Hydrolase</keyword>
<sequence length="145" mass="14266">MGVVEAVTAPAWPLIAGIGFRRSATAPEIEGLIRHALAEAGSAPGALRMIATAEDRAEDPALVAAAATFGLVPTGIAPLHLAACDGRVRTRSARIEALRGVGCLCEAAALAGAGPGGTLAVPRVSGGSVTCALAFGGETRESIGA</sequence>
<dbReference type="InterPro" id="IPR002750">
    <property type="entry name" value="CobE/GbiG_C"/>
</dbReference>
<gene>
    <name evidence="2" type="ORF">QO012_000220</name>
</gene>
<protein>
    <submittedName>
        <fullName evidence="2">Cobalt-precorrin 5A hydrolase</fullName>
        <ecNumber evidence="2">3.7.1.12</ecNumber>
    </submittedName>
</protein>
<proteinExistence type="predicted"/>
<accession>A0ABU0HTT9</accession>
<dbReference type="PANTHER" id="PTHR37477:SF1">
    <property type="entry name" value="COBALT-PRECORRIN-5A HYDROLASE"/>
    <property type="match status" value="1"/>
</dbReference>
<dbReference type="Gene3D" id="3.30.420.180">
    <property type="entry name" value="CobE/GbiG C-terminal domain"/>
    <property type="match status" value="1"/>
</dbReference>
<dbReference type="RefSeq" id="WP_238205064.1">
    <property type="nucleotide sequence ID" value="NZ_BPQE01000020.1"/>
</dbReference>
<dbReference type="EMBL" id="JAUSVP010000001">
    <property type="protein sequence ID" value="MDQ0445742.1"/>
    <property type="molecule type" value="Genomic_DNA"/>
</dbReference>
<comment type="caution">
    <text evidence="2">The sequence shown here is derived from an EMBL/GenBank/DDBJ whole genome shotgun (WGS) entry which is preliminary data.</text>
</comment>
<organism evidence="2 3">
    <name type="scientific">Methylobacterium aerolatum</name>
    <dbReference type="NCBI Taxonomy" id="418708"/>
    <lineage>
        <taxon>Bacteria</taxon>
        <taxon>Pseudomonadati</taxon>
        <taxon>Pseudomonadota</taxon>
        <taxon>Alphaproteobacteria</taxon>
        <taxon>Hyphomicrobiales</taxon>
        <taxon>Methylobacteriaceae</taxon>
        <taxon>Methylobacterium</taxon>
    </lineage>
</organism>
<evidence type="ECO:0000313" key="2">
    <source>
        <dbReference type="EMBL" id="MDQ0445742.1"/>
    </source>
</evidence>